<dbReference type="AlphaFoldDB" id="A0A9W6GQ45"/>
<keyword evidence="1" id="KW-0472">Membrane</keyword>
<name>A0A9W6GQ45_9FUSO</name>
<keyword evidence="1" id="KW-0812">Transmembrane</keyword>
<reference evidence="2" key="1">
    <citation type="submission" date="2022-12" db="EMBL/GenBank/DDBJ databases">
        <title>Reference genome sequencing for broad-spectrum identification of bacterial and archaeal isolates by mass spectrometry.</title>
        <authorList>
            <person name="Sekiguchi Y."/>
            <person name="Tourlousse D.M."/>
        </authorList>
    </citation>
    <scope>NUCLEOTIDE SEQUENCE</scope>
    <source>
        <strain evidence="2">10succ1</strain>
    </source>
</reference>
<keyword evidence="3" id="KW-1185">Reference proteome</keyword>
<proteinExistence type="predicted"/>
<accession>A0A9W6GQ45</accession>
<dbReference type="Proteomes" id="UP001144471">
    <property type="component" value="Unassembled WGS sequence"/>
</dbReference>
<sequence>MTERVLLIPAMVVVVQMVSVFFSKRHRSKKEARSELMMAAFLGIIIGIVIYGISLRLG</sequence>
<evidence type="ECO:0000313" key="2">
    <source>
        <dbReference type="EMBL" id="GLI58169.1"/>
    </source>
</evidence>
<feature type="transmembrane region" description="Helical" evidence="1">
    <location>
        <begin position="6"/>
        <end position="24"/>
    </location>
</feature>
<organism evidence="2 3">
    <name type="scientific">Propionigenium maris DSM 9537</name>
    <dbReference type="NCBI Taxonomy" id="1123000"/>
    <lineage>
        <taxon>Bacteria</taxon>
        <taxon>Fusobacteriati</taxon>
        <taxon>Fusobacteriota</taxon>
        <taxon>Fusobacteriia</taxon>
        <taxon>Fusobacteriales</taxon>
        <taxon>Fusobacteriaceae</taxon>
        <taxon>Propionigenium</taxon>
    </lineage>
</organism>
<dbReference type="RefSeq" id="WP_281837845.1">
    <property type="nucleotide sequence ID" value="NZ_BSDY01000037.1"/>
</dbReference>
<dbReference type="EMBL" id="BSDY01000037">
    <property type="protein sequence ID" value="GLI58169.1"/>
    <property type="molecule type" value="Genomic_DNA"/>
</dbReference>
<evidence type="ECO:0000256" key="1">
    <source>
        <dbReference type="SAM" id="Phobius"/>
    </source>
</evidence>
<evidence type="ECO:0000313" key="3">
    <source>
        <dbReference type="Proteomes" id="UP001144471"/>
    </source>
</evidence>
<feature type="transmembrane region" description="Helical" evidence="1">
    <location>
        <begin position="36"/>
        <end position="54"/>
    </location>
</feature>
<gene>
    <name evidence="2" type="ORF">PM10SUCC1_36830</name>
</gene>
<protein>
    <submittedName>
        <fullName evidence="2">Uncharacterized protein</fullName>
    </submittedName>
</protein>
<keyword evidence="1" id="KW-1133">Transmembrane helix</keyword>
<comment type="caution">
    <text evidence="2">The sequence shown here is derived from an EMBL/GenBank/DDBJ whole genome shotgun (WGS) entry which is preliminary data.</text>
</comment>